<name>A0A0E9URJ0_ANGAN</name>
<evidence type="ECO:0000313" key="1">
    <source>
        <dbReference type="EMBL" id="JAH67588.1"/>
    </source>
</evidence>
<sequence length="46" mass="5642">MKVNWQSRLLQAYYIALELLEQDKVDNCSKCTYIHLDENHQFQFHQ</sequence>
<protein>
    <submittedName>
        <fullName evidence="1">Uncharacterized protein</fullName>
    </submittedName>
</protein>
<proteinExistence type="predicted"/>
<reference evidence="1" key="1">
    <citation type="submission" date="2014-11" db="EMBL/GenBank/DDBJ databases">
        <authorList>
            <person name="Amaro Gonzalez C."/>
        </authorList>
    </citation>
    <scope>NUCLEOTIDE SEQUENCE</scope>
</reference>
<reference evidence="1" key="2">
    <citation type="journal article" date="2015" name="Fish Shellfish Immunol.">
        <title>Early steps in the European eel (Anguilla anguilla)-Vibrio vulnificus interaction in the gills: Role of the RtxA13 toxin.</title>
        <authorList>
            <person name="Callol A."/>
            <person name="Pajuelo D."/>
            <person name="Ebbesson L."/>
            <person name="Teles M."/>
            <person name="MacKenzie S."/>
            <person name="Amaro C."/>
        </authorList>
    </citation>
    <scope>NUCLEOTIDE SEQUENCE</scope>
</reference>
<dbReference type="EMBL" id="GBXM01040989">
    <property type="protein sequence ID" value="JAH67588.1"/>
    <property type="molecule type" value="Transcribed_RNA"/>
</dbReference>
<organism evidence="1">
    <name type="scientific">Anguilla anguilla</name>
    <name type="common">European freshwater eel</name>
    <name type="synonym">Muraena anguilla</name>
    <dbReference type="NCBI Taxonomy" id="7936"/>
    <lineage>
        <taxon>Eukaryota</taxon>
        <taxon>Metazoa</taxon>
        <taxon>Chordata</taxon>
        <taxon>Craniata</taxon>
        <taxon>Vertebrata</taxon>
        <taxon>Euteleostomi</taxon>
        <taxon>Actinopterygii</taxon>
        <taxon>Neopterygii</taxon>
        <taxon>Teleostei</taxon>
        <taxon>Anguilliformes</taxon>
        <taxon>Anguillidae</taxon>
        <taxon>Anguilla</taxon>
    </lineage>
</organism>
<dbReference type="AlphaFoldDB" id="A0A0E9URJ0"/>
<accession>A0A0E9URJ0</accession>